<proteinExistence type="inferred from homology"/>
<dbReference type="PRINTS" id="PR00039">
    <property type="entry name" value="HTHLYSR"/>
</dbReference>
<keyword evidence="4" id="KW-0804">Transcription</keyword>
<dbReference type="InterPro" id="IPR036390">
    <property type="entry name" value="WH_DNA-bd_sf"/>
</dbReference>
<dbReference type="CDD" id="cd08438">
    <property type="entry name" value="PBP2_CidR"/>
    <property type="match status" value="1"/>
</dbReference>
<dbReference type="InterPro" id="IPR000847">
    <property type="entry name" value="LysR_HTH_N"/>
</dbReference>
<name>A0ABY9KX81_9BACI</name>
<keyword evidence="2" id="KW-0805">Transcription regulation</keyword>
<dbReference type="Pfam" id="PF03466">
    <property type="entry name" value="LysR_substrate"/>
    <property type="match status" value="1"/>
</dbReference>
<accession>A0ABY9KX81</accession>
<feature type="domain" description="HTH lysR-type" evidence="5">
    <location>
        <begin position="1"/>
        <end position="58"/>
    </location>
</feature>
<dbReference type="Pfam" id="PF00126">
    <property type="entry name" value="HTH_1"/>
    <property type="match status" value="1"/>
</dbReference>
<dbReference type="RefSeq" id="WP_348029150.1">
    <property type="nucleotide sequence ID" value="NZ_CP129113.1"/>
</dbReference>
<evidence type="ECO:0000313" key="7">
    <source>
        <dbReference type="Proteomes" id="UP001180087"/>
    </source>
</evidence>
<keyword evidence="7" id="KW-1185">Reference proteome</keyword>
<dbReference type="PANTHER" id="PTHR30419:SF8">
    <property type="entry name" value="NITROGEN ASSIMILATION TRANSCRIPTIONAL ACTIVATOR-RELATED"/>
    <property type="match status" value="1"/>
</dbReference>
<evidence type="ECO:0000313" key="6">
    <source>
        <dbReference type="EMBL" id="WLV25362.1"/>
    </source>
</evidence>
<dbReference type="SUPFAM" id="SSF53850">
    <property type="entry name" value="Periplasmic binding protein-like II"/>
    <property type="match status" value="1"/>
</dbReference>
<gene>
    <name evidence="6" type="ORF">QR721_03800</name>
</gene>
<dbReference type="PANTHER" id="PTHR30419">
    <property type="entry name" value="HTH-TYPE TRANSCRIPTIONAL REGULATOR YBHD"/>
    <property type="match status" value="1"/>
</dbReference>
<dbReference type="InterPro" id="IPR036388">
    <property type="entry name" value="WH-like_DNA-bd_sf"/>
</dbReference>
<dbReference type="InterPro" id="IPR050950">
    <property type="entry name" value="HTH-type_LysR_regulators"/>
</dbReference>
<reference evidence="6" key="1">
    <citation type="submission" date="2023-06" db="EMBL/GenBank/DDBJ databases">
        <title>A Treasure from Seagulls: Isolation and Description of Aciduricobacillus qingdaonensis gen. nov., sp. nov., a Rare Obligately Uric Acid-utilizing Member in the Family Bacillaceae.</title>
        <authorList>
            <person name="Liu W."/>
            <person name="Wang B."/>
        </authorList>
    </citation>
    <scope>NUCLEOTIDE SEQUENCE</scope>
    <source>
        <strain evidence="6">44XB</strain>
    </source>
</reference>
<evidence type="ECO:0000256" key="2">
    <source>
        <dbReference type="ARBA" id="ARBA00023015"/>
    </source>
</evidence>
<dbReference type="PROSITE" id="PS50931">
    <property type="entry name" value="HTH_LYSR"/>
    <property type="match status" value="1"/>
</dbReference>
<evidence type="ECO:0000259" key="5">
    <source>
        <dbReference type="PROSITE" id="PS50931"/>
    </source>
</evidence>
<dbReference type="Proteomes" id="UP001180087">
    <property type="component" value="Chromosome"/>
</dbReference>
<dbReference type="EMBL" id="CP129113">
    <property type="protein sequence ID" value="WLV25362.1"/>
    <property type="molecule type" value="Genomic_DNA"/>
</dbReference>
<dbReference type="InterPro" id="IPR005119">
    <property type="entry name" value="LysR_subst-bd"/>
</dbReference>
<organism evidence="6 7">
    <name type="scientific">Aciduricibacillus chroicocephali</name>
    <dbReference type="NCBI Taxonomy" id="3054939"/>
    <lineage>
        <taxon>Bacteria</taxon>
        <taxon>Bacillati</taxon>
        <taxon>Bacillota</taxon>
        <taxon>Bacilli</taxon>
        <taxon>Bacillales</taxon>
        <taxon>Bacillaceae</taxon>
        <taxon>Aciduricibacillus</taxon>
    </lineage>
</organism>
<dbReference type="Gene3D" id="3.40.190.290">
    <property type="match status" value="1"/>
</dbReference>
<keyword evidence="3" id="KW-0238">DNA-binding</keyword>
<evidence type="ECO:0000256" key="4">
    <source>
        <dbReference type="ARBA" id="ARBA00023163"/>
    </source>
</evidence>
<dbReference type="SUPFAM" id="SSF46785">
    <property type="entry name" value="Winged helix' DNA-binding domain"/>
    <property type="match status" value="1"/>
</dbReference>
<protein>
    <submittedName>
        <fullName evidence="6">LysR family transcriptional regulator</fullName>
    </submittedName>
</protein>
<sequence length="295" mass="33814">MDFRQLTYFIEVARCQSFTKASEKLHVSQPTLSKMVKNLEDDLAVELIDRSARQITLTDAGEIVLQEGQKIIESMGDLSNHLYDLMHLKRGKIKIGIPPLIDVLFFPRIIKGFKKLYPDIEIDLLERGGNKVMEEVREGLLDLGVVIMPDDETVYNCVPFHHDELNLFVHSGHRLAEREKVDMSELREEAFILFSEDFTLHDKVIEECNKAGYDPHIAYVSSQWDFISEMIGEELGISIFPQAIASKVNERLVKSVPIRPSIPWKLVTITKKGKYISKAAQVFIDFITDEQKNHV</sequence>
<evidence type="ECO:0000256" key="3">
    <source>
        <dbReference type="ARBA" id="ARBA00023125"/>
    </source>
</evidence>
<evidence type="ECO:0000256" key="1">
    <source>
        <dbReference type="ARBA" id="ARBA00009437"/>
    </source>
</evidence>
<dbReference type="Gene3D" id="1.10.10.10">
    <property type="entry name" value="Winged helix-like DNA-binding domain superfamily/Winged helix DNA-binding domain"/>
    <property type="match status" value="1"/>
</dbReference>
<comment type="similarity">
    <text evidence="1">Belongs to the LysR transcriptional regulatory family.</text>
</comment>